<accession>A0A5C3P1P5</accession>
<dbReference type="EMBL" id="ML211451">
    <property type="protein sequence ID" value="TFK82767.1"/>
    <property type="molecule type" value="Genomic_DNA"/>
</dbReference>
<protein>
    <submittedName>
        <fullName evidence="2">Uncharacterized protein</fullName>
    </submittedName>
</protein>
<gene>
    <name evidence="2" type="ORF">K466DRAFT_568226</name>
</gene>
<reference evidence="2 3" key="1">
    <citation type="journal article" date="2019" name="Nat. Ecol. Evol.">
        <title>Megaphylogeny resolves global patterns of mushroom evolution.</title>
        <authorList>
            <person name="Varga T."/>
            <person name="Krizsan K."/>
            <person name="Foldi C."/>
            <person name="Dima B."/>
            <person name="Sanchez-Garcia M."/>
            <person name="Sanchez-Ramirez S."/>
            <person name="Szollosi G.J."/>
            <person name="Szarkandi J.G."/>
            <person name="Papp V."/>
            <person name="Albert L."/>
            <person name="Andreopoulos W."/>
            <person name="Angelini C."/>
            <person name="Antonin V."/>
            <person name="Barry K.W."/>
            <person name="Bougher N.L."/>
            <person name="Buchanan P."/>
            <person name="Buyck B."/>
            <person name="Bense V."/>
            <person name="Catcheside P."/>
            <person name="Chovatia M."/>
            <person name="Cooper J."/>
            <person name="Damon W."/>
            <person name="Desjardin D."/>
            <person name="Finy P."/>
            <person name="Geml J."/>
            <person name="Haridas S."/>
            <person name="Hughes K."/>
            <person name="Justo A."/>
            <person name="Karasinski D."/>
            <person name="Kautmanova I."/>
            <person name="Kiss B."/>
            <person name="Kocsube S."/>
            <person name="Kotiranta H."/>
            <person name="LaButti K.M."/>
            <person name="Lechner B.E."/>
            <person name="Liimatainen K."/>
            <person name="Lipzen A."/>
            <person name="Lukacs Z."/>
            <person name="Mihaltcheva S."/>
            <person name="Morgado L.N."/>
            <person name="Niskanen T."/>
            <person name="Noordeloos M.E."/>
            <person name="Ohm R.A."/>
            <person name="Ortiz-Santana B."/>
            <person name="Ovrebo C."/>
            <person name="Racz N."/>
            <person name="Riley R."/>
            <person name="Savchenko A."/>
            <person name="Shiryaev A."/>
            <person name="Soop K."/>
            <person name="Spirin V."/>
            <person name="Szebenyi C."/>
            <person name="Tomsovsky M."/>
            <person name="Tulloss R.E."/>
            <person name="Uehling J."/>
            <person name="Grigoriev I.V."/>
            <person name="Vagvolgyi C."/>
            <person name="Papp T."/>
            <person name="Martin F.M."/>
            <person name="Miettinen O."/>
            <person name="Hibbett D.S."/>
            <person name="Nagy L.G."/>
        </authorList>
    </citation>
    <scope>NUCLEOTIDE SEQUENCE [LARGE SCALE GENOMIC DNA]</scope>
    <source>
        <strain evidence="2 3">HHB13444</strain>
    </source>
</reference>
<organism evidence="2 3">
    <name type="scientific">Polyporus arcularius HHB13444</name>
    <dbReference type="NCBI Taxonomy" id="1314778"/>
    <lineage>
        <taxon>Eukaryota</taxon>
        <taxon>Fungi</taxon>
        <taxon>Dikarya</taxon>
        <taxon>Basidiomycota</taxon>
        <taxon>Agaricomycotina</taxon>
        <taxon>Agaricomycetes</taxon>
        <taxon>Polyporales</taxon>
        <taxon>Polyporaceae</taxon>
        <taxon>Polyporus</taxon>
    </lineage>
</organism>
<name>A0A5C3P1P5_9APHY</name>
<feature type="region of interest" description="Disordered" evidence="1">
    <location>
        <begin position="1"/>
        <end position="59"/>
    </location>
</feature>
<feature type="compositionally biased region" description="Polar residues" evidence="1">
    <location>
        <begin position="546"/>
        <end position="555"/>
    </location>
</feature>
<evidence type="ECO:0000313" key="3">
    <source>
        <dbReference type="Proteomes" id="UP000308197"/>
    </source>
</evidence>
<feature type="region of interest" description="Disordered" evidence="1">
    <location>
        <begin position="108"/>
        <end position="168"/>
    </location>
</feature>
<feature type="region of interest" description="Disordered" evidence="1">
    <location>
        <begin position="526"/>
        <end position="555"/>
    </location>
</feature>
<feature type="compositionally biased region" description="Low complexity" evidence="1">
    <location>
        <begin position="114"/>
        <end position="132"/>
    </location>
</feature>
<sequence length="555" mass="59749">MDQKAREEAAAVARINKTPPPEDEECSDDHAVPTHEDGGFLVGDANDWADQRPEDMDLDPNIDQLDLRALLSPQVSSDAEGSIFQPPIEELDSVYNSEDNSLTFSITKQTCQLPSTPRPTNDTTSTTSTLSNKRSRPVTSKGKEKAGATEFRDIGRPEGPKKPPTEKERCGIQIAKLRRQIAANQKPGTAVGAAAGDGGSNQSVDTQHAAWMDMNFAAPPYTPVTLTSRTDPQPLWALSDEEIEGLSDSAVMTPRPKAHTPATSTSHGVHMNAAVIEGDKVVTGPAKKGRAPRTQVDAEISHALLAVPEWAHASLVSVVVPCLIKFYGARNNPWDVDGKSKTDFKNLLDALLHHVHPERQHDISCSDKIWRYTCQALSTWKAGFAKAVDRMVRAATKGAAPAEITHWVFSALAKGGEVIHSVPNVLDHTQARGAMQSKYVVELLTYHLEAAEGAIIETGPPVSALALASVATGTFVANKDKFCENIYGLDTVRAQNGSVAGVLKHGHCLNTLIAVAMSELPSYKEAETQQAQQLEDDGDAYDAVDPSSSPAHDLF</sequence>
<evidence type="ECO:0000313" key="2">
    <source>
        <dbReference type="EMBL" id="TFK82767.1"/>
    </source>
</evidence>
<evidence type="ECO:0000256" key="1">
    <source>
        <dbReference type="SAM" id="MobiDB-lite"/>
    </source>
</evidence>
<dbReference type="InParanoid" id="A0A5C3P1P5"/>
<dbReference type="Proteomes" id="UP000308197">
    <property type="component" value="Unassembled WGS sequence"/>
</dbReference>
<feature type="region of interest" description="Disordered" evidence="1">
    <location>
        <begin position="182"/>
        <end position="202"/>
    </location>
</feature>
<feature type="compositionally biased region" description="Basic and acidic residues" evidence="1">
    <location>
        <begin position="141"/>
        <end position="168"/>
    </location>
</feature>
<proteinExistence type="predicted"/>
<dbReference type="AlphaFoldDB" id="A0A5C3P1P5"/>
<feature type="compositionally biased region" description="Basic and acidic residues" evidence="1">
    <location>
        <begin position="28"/>
        <end position="38"/>
    </location>
</feature>
<dbReference type="STRING" id="1314778.A0A5C3P1P5"/>
<keyword evidence="3" id="KW-1185">Reference proteome</keyword>